<proteinExistence type="predicted"/>
<dbReference type="Gene3D" id="1.50.10.10">
    <property type="match status" value="1"/>
</dbReference>
<dbReference type="InterPro" id="IPR008928">
    <property type="entry name" value="6-hairpin_glycosidase_sf"/>
</dbReference>
<dbReference type="InterPro" id="IPR018232">
    <property type="entry name" value="Glyco_hydro_37_CS"/>
</dbReference>
<dbReference type="NCBIfam" id="NF009773">
    <property type="entry name" value="PRK13270.1"/>
    <property type="match status" value="1"/>
</dbReference>
<name>A0ABV4HWC1_9GAMM</name>
<dbReference type="InterPro" id="IPR001661">
    <property type="entry name" value="Glyco_hydro_37"/>
</dbReference>
<dbReference type="PROSITE" id="PS00928">
    <property type="entry name" value="TREHALASE_2"/>
    <property type="match status" value="1"/>
</dbReference>
<dbReference type="EMBL" id="JBFWIC010000019">
    <property type="protein sequence ID" value="MEZ0475655.1"/>
    <property type="molecule type" value="Genomic_DNA"/>
</dbReference>
<evidence type="ECO:0000313" key="3">
    <source>
        <dbReference type="EMBL" id="MEZ0475655.1"/>
    </source>
</evidence>
<accession>A0ABV4HWC1</accession>
<dbReference type="PANTHER" id="PTHR23403:SF8">
    <property type="entry name" value="CYTOPLASMIC TREHALASE"/>
    <property type="match status" value="1"/>
</dbReference>
<protein>
    <submittedName>
        <fullName evidence="3">Alpha,alpha-trehalase TreF</fullName>
    </submittedName>
</protein>
<evidence type="ECO:0000256" key="1">
    <source>
        <dbReference type="ARBA" id="ARBA00022801"/>
    </source>
</evidence>
<dbReference type="RefSeq" id="WP_370565086.1">
    <property type="nucleotide sequence ID" value="NZ_JBFWIB010000012.1"/>
</dbReference>
<dbReference type="NCBIfam" id="NF009774">
    <property type="entry name" value="PRK13271.1"/>
    <property type="match status" value="1"/>
</dbReference>
<sequence>MSGKRTEPRDVERNAAKVATVAQPDTLTPADRYQELFVAVQSGRVFPDSKIFVDCAPLQDPEDILDAYRARKSAPGFDLAAFVHAHFRPEHPPTGRYVSDPERTLAEHIDYLWGVLTRQPREHPVRSSLLPLPNPYVVPGGRFGEMYYWDSYFAMLGLAGSGRLDLMRSMADNFAYLIDTYGHVPNGNRSYYLSRSQPPVFALMTELFEAHGICHALRYLPRLRKEYAFWMEGADELRRNEMHRHCVRMDDGALLNRYWDDRDTPREESYREDVGTAAQGRRPVHEVYRELRAGAASGWDFSSRWCDDDGGLATIRTTSILPVDLNSFLHKLEAQISQLAAAGGDDASAFEFSRRADARRRAIDRWMWSEAAGAYLDYDCRQGRQRERLFASTATPLFVGIAGPSQARRVAEAVRSRLLEDGGVGTSERASGEQWDQPNGWAPLQWMTICGLADYGEGLLSREIRRRWLTTVSSHFRRERKLVEKYALQLPPEGAHGGGGGEYPLQDGFGWTNGVTGRLRHDGAHPAVARPGTES</sequence>
<dbReference type="Proteomes" id="UP001566331">
    <property type="component" value="Unassembled WGS sequence"/>
</dbReference>
<dbReference type="SUPFAM" id="SSF48208">
    <property type="entry name" value="Six-hairpin glycosidases"/>
    <property type="match status" value="1"/>
</dbReference>
<dbReference type="PRINTS" id="PR00744">
    <property type="entry name" value="GLHYDRLASE37"/>
</dbReference>
<dbReference type="PANTHER" id="PTHR23403">
    <property type="entry name" value="TREHALASE"/>
    <property type="match status" value="1"/>
</dbReference>
<keyword evidence="1" id="KW-0378">Hydrolase</keyword>
<reference evidence="3 4" key="1">
    <citation type="submission" date="2024-07" db="EMBL/GenBank/DDBJ databases">
        <title>Luteimonas salilacus sp. nov., isolated from the shore soil of Salt Lake in Tibet of China.</title>
        <authorList>
            <person name="Zhang X."/>
            <person name="Li A."/>
        </authorList>
    </citation>
    <scope>NUCLEOTIDE SEQUENCE [LARGE SCALE GENOMIC DNA]</scope>
    <source>
        <strain evidence="3 4">B3-2-R+30</strain>
    </source>
</reference>
<dbReference type="InterPro" id="IPR012341">
    <property type="entry name" value="6hp_glycosidase-like_sf"/>
</dbReference>
<keyword evidence="2" id="KW-0326">Glycosidase</keyword>
<organism evidence="3 4">
    <name type="scientific">Luteimonas salinilitoris</name>
    <dbReference type="NCBI Taxonomy" id="3237697"/>
    <lineage>
        <taxon>Bacteria</taxon>
        <taxon>Pseudomonadati</taxon>
        <taxon>Pseudomonadota</taxon>
        <taxon>Gammaproteobacteria</taxon>
        <taxon>Lysobacterales</taxon>
        <taxon>Lysobacteraceae</taxon>
        <taxon>Luteimonas</taxon>
    </lineage>
</organism>
<gene>
    <name evidence="3" type="primary">treF</name>
    <name evidence="3" type="ORF">AB6713_13695</name>
</gene>
<dbReference type="Pfam" id="PF01204">
    <property type="entry name" value="Trehalase"/>
    <property type="match status" value="1"/>
</dbReference>
<evidence type="ECO:0000256" key="2">
    <source>
        <dbReference type="ARBA" id="ARBA00023295"/>
    </source>
</evidence>
<dbReference type="PROSITE" id="PS00927">
    <property type="entry name" value="TREHALASE_1"/>
    <property type="match status" value="1"/>
</dbReference>
<comment type="caution">
    <text evidence="3">The sequence shown here is derived from an EMBL/GenBank/DDBJ whole genome shotgun (WGS) entry which is preliminary data.</text>
</comment>
<keyword evidence="4" id="KW-1185">Reference proteome</keyword>
<evidence type="ECO:0000313" key="4">
    <source>
        <dbReference type="Proteomes" id="UP001566331"/>
    </source>
</evidence>